<accession>A0A164Q8E8</accession>
<evidence type="ECO:0000313" key="4">
    <source>
        <dbReference type="Proteomes" id="UP000076722"/>
    </source>
</evidence>
<keyword evidence="4" id="KW-1185">Reference proteome</keyword>
<feature type="transmembrane region" description="Helical" evidence="2">
    <location>
        <begin position="377"/>
        <end position="401"/>
    </location>
</feature>
<protein>
    <submittedName>
        <fullName evidence="3">WD40 repeat-like protein</fullName>
    </submittedName>
</protein>
<evidence type="ECO:0000256" key="2">
    <source>
        <dbReference type="SAM" id="Phobius"/>
    </source>
</evidence>
<dbReference type="EMBL" id="KV419428">
    <property type="protein sequence ID" value="KZS89425.1"/>
    <property type="molecule type" value="Genomic_DNA"/>
</dbReference>
<name>A0A164Q8E8_9AGAM</name>
<keyword evidence="2" id="KW-0812">Transmembrane</keyword>
<feature type="region of interest" description="Disordered" evidence="1">
    <location>
        <begin position="323"/>
        <end position="354"/>
    </location>
</feature>
<dbReference type="Gene3D" id="2.130.10.10">
    <property type="entry name" value="YVTN repeat-like/Quinoprotein amine dehydrogenase"/>
    <property type="match status" value="2"/>
</dbReference>
<dbReference type="InterPro" id="IPR036322">
    <property type="entry name" value="WD40_repeat_dom_sf"/>
</dbReference>
<keyword evidence="2" id="KW-0472">Membrane</keyword>
<dbReference type="InterPro" id="IPR015943">
    <property type="entry name" value="WD40/YVTN_repeat-like_dom_sf"/>
</dbReference>
<sequence length="420" mass="45215">MSLTLEAVLHDSLHSVQCITLLDSNTVIATGTDDGHVILWRFAKNQVYKIELGAPVLCLVSLPTDAGVRMACGLADGWLVTISLCDLDSTPDVTHRVAHSCAINALAYSSKYAFLASAGTTDGITLWKEDQARSRWLREASLCDIDHIESKLIQGLCFIEAEDVLAITSLEGGVCLLALSSGEVLRTIEVPSRASGLCVAPSHAHFFLMLPDGEIQLKGLHDGVLDTSYVLDTHARLLPGRLALLAPNVIVTADKSGSVNVWRLPAKPGTPVPMSTTKPVSDNFVEALSTTYSSDSDGVYLITAASSASVSTIKVWRWNDSKVVGSSGPAEGSTKRLHGDLKPSSPGRARRNPRSTLNKHLVKGDYYRLTTRNILTYGFPVLAGGLIAMVLTGFMMGENLAAQTLIEKGRMVLTRLRRSY</sequence>
<proteinExistence type="predicted"/>
<dbReference type="SUPFAM" id="SSF50978">
    <property type="entry name" value="WD40 repeat-like"/>
    <property type="match status" value="1"/>
</dbReference>
<dbReference type="AlphaFoldDB" id="A0A164Q8E8"/>
<dbReference type="Proteomes" id="UP000076722">
    <property type="component" value="Unassembled WGS sequence"/>
</dbReference>
<organism evidence="3 4">
    <name type="scientific">Sistotremastrum niveocremeum HHB9708</name>
    <dbReference type="NCBI Taxonomy" id="1314777"/>
    <lineage>
        <taxon>Eukaryota</taxon>
        <taxon>Fungi</taxon>
        <taxon>Dikarya</taxon>
        <taxon>Basidiomycota</taxon>
        <taxon>Agaricomycotina</taxon>
        <taxon>Agaricomycetes</taxon>
        <taxon>Sistotremastrales</taxon>
        <taxon>Sistotremastraceae</taxon>
        <taxon>Sertulicium</taxon>
        <taxon>Sertulicium niveocremeum</taxon>
    </lineage>
</organism>
<dbReference type="SMART" id="SM00320">
    <property type="entry name" value="WD40"/>
    <property type="match status" value="3"/>
</dbReference>
<evidence type="ECO:0000313" key="3">
    <source>
        <dbReference type="EMBL" id="KZS89425.1"/>
    </source>
</evidence>
<evidence type="ECO:0000256" key="1">
    <source>
        <dbReference type="SAM" id="MobiDB-lite"/>
    </source>
</evidence>
<dbReference type="InterPro" id="IPR001680">
    <property type="entry name" value="WD40_rpt"/>
</dbReference>
<keyword evidence="2" id="KW-1133">Transmembrane helix</keyword>
<dbReference type="OrthoDB" id="3238562at2759"/>
<gene>
    <name evidence="3" type="ORF">SISNIDRAFT_489378</name>
</gene>
<reference evidence="3 4" key="1">
    <citation type="journal article" date="2016" name="Mol. Biol. Evol.">
        <title>Comparative Genomics of Early-Diverging Mushroom-Forming Fungi Provides Insights into the Origins of Lignocellulose Decay Capabilities.</title>
        <authorList>
            <person name="Nagy L.G."/>
            <person name="Riley R."/>
            <person name="Tritt A."/>
            <person name="Adam C."/>
            <person name="Daum C."/>
            <person name="Floudas D."/>
            <person name="Sun H."/>
            <person name="Yadav J.S."/>
            <person name="Pangilinan J."/>
            <person name="Larsson K.H."/>
            <person name="Matsuura K."/>
            <person name="Barry K."/>
            <person name="Labutti K."/>
            <person name="Kuo R."/>
            <person name="Ohm R.A."/>
            <person name="Bhattacharya S.S."/>
            <person name="Shirouzu T."/>
            <person name="Yoshinaga Y."/>
            <person name="Martin F.M."/>
            <person name="Grigoriev I.V."/>
            <person name="Hibbett D.S."/>
        </authorList>
    </citation>
    <scope>NUCLEOTIDE SEQUENCE [LARGE SCALE GENOMIC DNA]</scope>
    <source>
        <strain evidence="3 4">HHB9708</strain>
    </source>
</reference>